<sequence length="75" mass="8339">MTKPILQEEVRRRLARGGVRVGLAWLSAANLNPKVFIEPDQEALVQGLVERRLDWIPFNSGSLSRLRGTPGSRAS</sequence>
<evidence type="ECO:0000313" key="1">
    <source>
        <dbReference type="EMBL" id="AFY28636.1"/>
    </source>
</evidence>
<dbReference type="HOGENOM" id="CLU_2664962_0_0_3"/>
<evidence type="ECO:0000313" key="2">
    <source>
        <dbReference type="Proteomes" id="UP000010388"/>
    </source>
</evidence>
<name>K9P7C4_CYAGP</name>
<gene>
    <name evidence="1" type="ordered locus">Cyagr_1470</name>
</gene>
<organism evidence="1 2">
    <name type="scientific">Cyanobium gracile (strain ATCC 27147 / PCC 6307)</name>
    <dbReference type="NCBI Taxonomy" id="292564"/>
    <lineage>
        <taxon>Bacteria</taxon>
        <taxon>Bacillati</taxon>
        <taxon>Cyanobacteriota</taxon>
        <taxon>Cyanophyceae</taxon>
        <taxon>Synechococcales</taxon>
        <taxon>Prochlorococcaceae</taxon>
        <taxon>Cyanobium</taxon>
    </lineage>
</organism>
<dbReference type="STRING" id="292564.Cyagr_1470"/>
<accession>K9P7C4</accession>
<reference evidence="2" key="1">
    <citation type="journal article" date="2013" name="Proc. Natl. Acad. Sci. U.S.A.">
        <title>Improving the coverage of the cyanobacterial phylum using diversity-driven genome sequencing.</title>
        <authorList>
            <person name="Shih P.M."/>
            <person name="Wu D."/>
            <person name="Latifi A."/>
            <person name="Axen S.D."/>
            <person name="Fewer D.P."/>
            <person name="Talla E."/>
            <person name="Calteau A."/>
            <person name="Cai F."/>
            <person name="Tandeau de Marsac N."/>
            <person name="Rippka R."/>
            <person name="Herdman M."/>
            <person name="Sivonen K."/>
            <person name="Coursin T."/>
            <person name="Laurent T."/>
            <person name="Goodwin L."/>
            <person name="Nolan M."/>
            <person name="Davenport K.W."/>
            <person name="Han C.S."/>
            <person name="Rubin E.M."/>
            <person name="Eisen J.A."/>
            <person name="Woyke T."/>
            <person name="Gugger M."/>
            <person name="Kerfeld C.A."/>
        </authorList>
    </citation>
    <scope>NUCLEOTIDE SEQUENCE [LARGE SCALE GENOMIC DNA]</scope>
    <source>
        <strain evidence="2">ATCC 27147 / PCC 6307</strain>
    </source>
</reference>
<dbReference type="KEGG" id="cgc:Cyagr_1470"/>
<proteinExistence type="predicted"/>
<protein>
    <submittedName>
        <fullName evidence="1">Uncharacterized protein</fullName>
    </submittedName>
</protein>
<dbReference type="EMBL" id="CP003495">
    <property type="protein sequence ID" value="AFY28636.1"/>
    <property type="molecule type" value="Genomic_DNA"/>
</dbReference>
<dbReference type="Proteomes" id="UP000010388">
    <property type="component" value="Chromosome"/>
</dbReference>
<dbReference type="AlphaFoldDB" id="K9P7C4"/>
<dbReference type="RefSeq" id="WP_015109088.1">
    <property type="nucleotide sequence ID" value="NC_019675.1"/>
</dbReference>